<dbReference type="AlphaFoldDB" id="G4TVD4"/>
<feature type="transmembrane region" description="Helical" evidence="1">
    <location>
        <begin position="211"/>
        <end position="234"/>
    </location>
</feature>
<comment type="caution">
    <text evidence="3">The sequence shown here is derived from an EMBL/GenBank/DDBJ whole genome shotgun (WGS) entry which is preliminary data.</text>
</comment>
<evidence type="ECO:0000313" key="4">
    <source>
        <dbReference type="Proteomes" id="UP000007148"/>
    </source>
</evidence>
<feature type="transmembrane region" description="Helical" evidence="1">
    <location>
        <begin position="182"/>
        <end position="205"/>
    </location>
</feature>
<reference evidence="3 4" key="1">
    <citation type="journal article" date="2011" name="PLoS Pathog.">
        <title>Endophytic Life Strategies Decoded by Genome and Transcriptome Analyses of the Mutualistic Root Symbiont Piriformospora indica.</title>
        <authorList>
            <person name="Zuccaro A."/>
            <person name="Lahrmann U."/>
            <person name="Guldener U."/>
            <person name="Langen G."/>
            <person name="Pfiffi S."/>
            <person name="Biedenkopf D."/>
            <person name="Wong P."/>
            <person name="Samans B."/>
            <person name="Grimm C."/>
            <person name="Basiewicz M."/>
            <person name="Murat C."/>
            <person name="Martin F."/>
            <person name="Kogel K.H."/>
        </authorList>
    </citation>
    <scope>NUCLEOTIDE SEQUENCE [LARGE SCALE GENOMIC DNA]</scope>
    <source>
        <strain evidence="3 4">DSM 11827</strain>
    </source>
</reference>
<dbReference type="InterPro" id="IPR045338">
    <property type="entry name" value="DUF6535"/>
</dbReference>
<dbReference type="Pfam" id="PF20153">
    <property type="entry name" value="DUF6535"/>
    <property type="match status" value="1"/>
</dbReference>
<dbReference type="STRING" id="1109443.G4TVD4"/>
<feature type="transmembrane region" description="Helical" evidence="1">
    <location>
        <begin position="61"/>
        <end position="80"/>
    </location>
</feature>
<evidence type="ECO:0000259" key="2">
    <source>
        <dbReference type="Pfam" id="PF20153"/>
    </source>
</evidence>
<sequence length="624" mass="69466">MSQKRPALTSTAARSFYSETTQLPKYNPAYQPESPYKVYNAKAIHVDKEFIQRCTESMDSLLVFAGLFSAVTTALIVESYKSLKPEPSDRTEQLLAALLLWNGNHHAPYEDIPAAPFSPAKHLVITNAMFFLSLSLSLCAALGALLVKQWTRNAYMGLSVITLPRERARKHYQRMDGIRSSYLVGIMEAIPMMLHISLLLFFVGLSFWLGSLNLTICIVVVVASSCALILYVIAAVRPSFRPQSPYQWPPSIAIASLIESLRPLFSKPDTKPDTNATVTSLPKGVNIPLIPVTPVTHVTIGGKDITTTPIKRIEGVEEPKDGLLQDKLDLDIMSTVLNDPETADNIVGVVDAFTKAMLQPQSSMSRSLILNDGLLRSVVEKAYHALALCRGTLGESRSTVTKNLNQVVLFIQFYEIALQTFDFDPIQHLDLLKGVLDVSIFYWERAILAESLEEIVLMGSTAMRIQDLLLETPNVDRMNRAALALIRQGPLPPQEIKANPEPRTWSIQDIAWYQSLISPYVLLTMRLVKSASLRGATASLVEQGLEDLGENISSVIFQGRYYARYWSLSKVQHPELITAMSLFWSECQGIPDDTEKFVKKVLEYGLRLEPKIEPNGERAVGPLD</sequence>
<keyword evidence="4" id="KW-1185">Reference proteome</keyword>
<accession>G4TVD4</accession>
<feature type="transmembrane region" description="Helical" evidence="1">
    <location>
        <begin position="128"/>
        <end position="147"/>
    </location>
</feature>
<keyword evidence="1" id="KW-1133">Transmembrane helix</keyword>
<evidence type="ECO:0000256" key="1">
    <source>
        <dbReference type="SAM" id="Phobius"/>
    </source>
</evidence>
<dbReference type="OrthoDB" id="3219854at2759"/>
<dbReference type="InParanoid" id="G4TVD4"/>
<evidence type="ECO:0000313" key="3">
    <source>
        <dbReference type="EMBL" id="CCA75277.1"/>
    </source>
</evidence>
<keyword evidence="1" id="KW-0472">Membrane</keyword>
<organism evidence="3 4">
    <name type="scientific">Serendipita indica (strain DSM 11827)</name>
    <name type="common">Root endophyte fungus</name>
    <name type="synonym">Piriformospora indica</name>
    <dbReference type="NCBI Taxonomy" id="1109443"/>
    <lineage>
        <taxon>Eukaryota</taxon>
        <taxon>Fungi</taxon>
        <taxon>Dikarya</taxon>
        <taxon>Basidiomycota</taxon>
        <taxon>Agaricomycotina</taxon>
        <taxon>Agaricomycetes</taxon>
        <taxon>Sebacinales</taxon>
        <taxon>Serendipitaceae</taxon>
        <taxon>Serendipita</taxon>
    </lineage>
</organism>
<feature type="domain" description="DUF6535" evidence="2">
    <location>
        <begin position="37"/>
        <end position="209"/>
    </location>
</feature>
<protein>
    <recommendedName>
        <fullName evidence="2">DUF6535 domain-containing protein</fullName>
    </recommendedName>
</protein>
<dbReference type="EMBL" id="CAFZ01000423">
    <property type="protein sequence ID" value="CCA75277.1"/>
    <property type="molecule type" value="Genomic_DNA"/>
</dbReference>
<name>G4TVD4_SERID</name>
<gene>
    <name evidence="3" type="ORF">PIIN_09261</name>
</gene>
<keyword evidence="1" id="KW-0812">Transmembrane</keyword>
<dbReference type="HOGENOM" id="CLU_432851_0_0_1"/>
<dbReference type="Proteomes" id="UP000007148">
    <property type="component" value="Unassembled WGS sequence"/>
</dbReference>
<proteinExistence type="predicted"/>